<feature type="region of interest" description="Disordered" evidence="1">
    <location>
        <begin position="94"/>
        <end position="113"/>
    </location>
</feature>
<reference evidence="3" key="1">
    <citation type="submission" date="2023-07" db="EMBL/GenBank/DDBJ databases">
        <title>draft genome sequence of fig (Ficus carica).</title>
        <authorList>
            <person name="Takahashi T."/>
            <person name="Nishimura K."/>
        </authorList>
    </citation>
    <scope>NUCLEOTIDE SEQUENCE</scope>
</reference>
<accession>A0AA88DHI7</accession>
<dbReference type="EMBL" id="BTGU01000011">
    <property type="protein sequence ID" value="GMN40374.1"/>
    <property type="molecule type" value="Genomic_DNA"/>
</dbReference>
<dbReference type="Proteomes" id="UP001187192">
    <property type="component" value="Unassembled WGS sequence"/>
</dbReference>
<evidence type="ECO:0000256" key="1">
    <source>
        <dbReference type="SAM" id="MobiDB-lite"/>
    </source>
</evidence>
<keyword evidence="2" id="KW-0472">Membrane</keyword>
<organism evidence="3 4">
    <name type="scientific">Ficus carica</name>
    <name type="common">Common fig</name>
    <dbReference type="NCBI Taxonomy" id="3494"/>
    <lineage>
        <taxon>Eukaryota</taxon>
        <taxon>Viridiplantae</taxon>
        <taxon>Streptophyta</taxon>
        <taxon>Embryophyta</taxon>
        <taxon>Tracheophyta</taxon>
        <taxon>Spermatophyta</taxon>
        <taxon>Magnoliopsida</taxon>
        <taxon>eudicotyledons</taxon>
        <taxon>Gunneridae</taxon>
        <taxon>Pentapetalae</taxon>
        <taxon>rosids</taxon>
        <taxon>fabids</taxon>
        <taxon>Rosales</taxon>
        <taxon>Moraceae</taxon>
        <taxon>Ficeae</taxon>
        <taxon>Ficus</taxon>
    </lineage>
</organism>
<name>A0AA88DHI7_FICCA</name>
<proteinExistence type="predicted"/>
<keyword evidence="4" id="KW-1185">Reference proteome</keyword>
<evidence type="ECO:0000256" key="2">
    <source>
        <dbReference type="SAM" id="Phobius"/>
    </source>
</evidence>
<keyword evidence="2" id="KW-1133">Transmembrane helix</keyword>
<sequence length="129" mass="14701">MSTAILKLVENGNLPRIHNKWLTKSACSSEGAKQEAERLQLKSFWGLFLLCGLACLLALLLYLIKMLHQFSKRSVHRSQSACGLRSFLSFFNEKEDVSSPSKRRRTETSPKKTVREDGTINYLDVRVLN</sequence>
<dbReference type="PANTHER" id="PTHR18966">
    <property type="entry name" value="IONOTROPIC GLUTAMATE RECEPTOR"/>
    <property type="match status" value="1"/>
</dbReference>
<protein>
    <submittedName>
        <fullName evidence="3">Uncharacterized protein</fullName>
    </submittedName>
</protein>
<dbReference type="InterPro" id="IPR015683">
    <property type="entry name" value="Ionotropic_Glu_rcpt"/>
</dbReference>
<dbReference type="AlphaFoldDB" id="A0AA88DHI7"/>
<evidence type="ECO:0000313" key="4">
    <source>
        <dbReference type="Proteomes" id="UP001187192"/>
    </source>
</evidence>
<comment type="caution">
    <text evidence="3">The sequence shown here is derived from an EMBL/GenBank/DDBJ whole genome shotgun (WGS) entry which is preliminary data.</text>
</comment>
<feature type="transmembrane region" description="Helical" evidence="2">
    <location>
        <begin position="44"/>
        <end position="64"/>
    </location>
</feature>
<gene>
    <name evidence="3" type="ORF">TIFTF001_009611</name>
</gene>
<evidence type="ECO:0000313" key="3">
    <source>
        <dbReference type="EMBL" id="GMN40374.1"/>
    </source>
</evidence>
<keyword evidence="2" id="KW-0812">Transmembrane</keyword>